<protein>
    <submittedName>
        <fullName evidence="1">Heterokaryon incompatibility protein-domain-containing protein</fullName>
    </submittedName>
</protein>
<comment type="caution">
    <text evidence="1">The sequence shown here is derived from an EMBL/GenBank/DDBJ whole genome shotgun (WGS) entry which is preliminary data.</text>
</comment>
<evidence type="ECO:0000313" key="2">
    <source>
        <dbReference type="Proteomes" id="UP001497680"/>
    </source>
</evidence>
<reference evidence="1 2" key="1">
    <citation type="journal article" date="2022" name="New Phytol.">
        <title>Ecological generalism drives hyperdiversity of secondary metabolite gene clusters in xylarialean endophytes.</title>
        <authorList>
            <person name="Franco M.E.E."/>
            <person name="Wisecaver J.H."/>
            <person name="Arnold A.E."/>
            <person name="Ju Y.M."/>
            <person name="Slot J.C."/>
            <person name="Ahrendt S."/>
            <person name="Moore L.P."/>
            <person name="Eastman K.E."/>
            <person name="Scott K."/>
            <person name="Konkel Z."/>
            <person name="Mondo S.J."/>
            <person name="Kuo A."/>
            <person name="Hayes R.D."/>
            <person name="Haridas S."/>
            <person name="Andreopoulos B."/>
            <person name="Riley R."/>
            <person name="LaButti K."/>
            <person name="Pangilinan J."/>
            <person name="Lipzen A."/>
            <person name="Amirebrahimi M."/>
            <person name="Yan J."/>
            <person name="Adam C."/>
            <person name="Keymanesh K."/>
            <person name="Ng V."/>
            <person name="Louie K."/>
            <person name="Northen T."/>
            <person name="Drula E."/>
            <person name="Henrissat B."/>
            <person name="Hsieh H.M."/>
            <person name="Youens-Clark K."/>
            <person name="Lutzoni F."/>
            <person name="Miadlikowska J."/>
            <person name="Eastwood D.C."/>
            <person name="Hamelin R.C."/>
            <person name="Grigoriev I.V."/>
            <person name="U'Ren J.M."/>
        </authorList>
    </citation>
    <scope>NUCLEOTIDE SEQUENCE [LARGE SCALE GENOMIC DNA]</scope>
    <source>
        <strain evidence="1 2">ER1909</strain>
    </source>
</reference>
<name>A0ACC0CUC5_9PEZI</name>
<keyword evidence="2" id="KW-1185">Reference proteome</keyword>
<dbReference type="EMBL" id="MU394342">
    <property type="protein sequence ID" value="KAI6084106.1"/>
    <property type="molecule type" value="Genomic_DNA"/>
</dbReference>
<accession>A0ACC0CUC5</accession>
<proteinExistence type="predicted"/>
<dbReference type="Proteomes" id="UP001497680">
    <property type="component" value="Unassembled WGS sequence"/>
</dbReference>
<sequence>MSASIYKPLDRDRREIRLLHLDWNGDDDEIVTCRMTTASLEEGPSYAALSYVWGTQPPTEEILVNEKEVLITKSLLRALWHLRRNELFREIPLWADAICIDQNNLAERGHQVKLMASVFSGAFYVIAWLGEPTGGPDDINFDLVREIAAHRAKKGFPVDREEDSPLTDEDFEWMTRDPKYYAIDAGHSSGNVYWNGAINISRSNYWTRTWIFQELVLASCADRHIFFYGTESITYGLLETYNDFIKRIEWVLPSKPRVVPSSLWRYILFEKSYTFLLILVRLTRLSKNVRDYTPAYISGICFSKDPRDAIYGLLGITAMDIIPDYERPVADVYRDWFGVCLRRSTYRGLLHWAGIGYGPSIIKNLPSWVPNLAINEKQQDWSISEPIVSWDKKIHMEPPKIIDSNTLRICGILLDSVSKVDHPCLTCDSSKPDLTFWRFCIDHIATCFGKGERRPDRMLPLQEILAVVCYGVYTSRSQKISFPLEYTHPLARSFRDLLARGGSVDDRNASIEKLGLSSTDDIPEALDCKLHSPKDMATGKLLMADGVLGTDEGIKSPDPLYFMDRCRQNAFFCTKGGYLGKGPPGTLPGDRVYLVDGLYAPGLLRRLDDSTWAFVGTCYVEGLITQELLQMTEDGKLPIEEIHMQ</sequence>
<gene>
    <name evidence="1" type="ORF">F4821DRAFT_178986</name>
</gene>
<organism evidence="1 2">
    <name type="scientific">Hypoxylon rubiginosum</name>
    <dbReference type="NCBI Taxonomy" id="110542"/>
    <lineage>
        <taxon>Eukaryota</taxon>
        <taxon>Fungi</taxon>
        <taxon>Dikarya</taxon>
        <taxon>Ascomycota</taxon>
        <taxon>Pezizomycotina</taxon>
        <taxon>Sordariomycetes</taxon>
        <taxon>Xylariomycetidae</taxon>
        <taxon>Xylariales</taxon>
        <taxon>Hypoxylaceae</taxon>
        <taxon>Hypoxylon</taxon>
    </lineage>
</organism>
<evidence type="ECO:0000313" key="1">
    <source>
        <dbReference type="EMBL" id="KAI6084106.1"/>
    </source>
</evidence>